<dbReference type="AlphaFoldDB" id="A0AA38UBI8"/>
<dbReference type="InterPro" id="IPR036397">
    <property type="entry name" value="RNaseH_sf"/>
</dbReference>
<accession>A0AA38UBI8</accession>
<dbReference type="SUPFAM" id="SSF53098">
    <property type="entry name" value="Ribonuclease H-like"/>
    <property type="match status" value="1"/>
</dbReference>
<dbReference type="InterPro" id="IPR057670">
    <property type="entry name" value="SH3_retrovirus"/>
</dbReference>
<name>A0AA38UBI8_9ASTR</name>
<dbReference type="Gene3D" id="3.30.420.10">
    <property type="entry name" value="Ribonuclease H-like superfamily/Ribonuclease H"/>
    <property type="match status" value="1"/>
</dbReference>
<dbReference type="PANTHER" id="PTHR42648">
    <property type="entry name" value="TRANSPOSASE, PUTATIVE-RELATED"/>
    <property type="match status" value="1"/>
</dbReference>
<dbReference type="Proteomes" id="UP001172457">
    <property type="component" value="Chromosome 1"/>
</dbReference>
<comment type="caution">
    <text evidence="2">The sequence shown here is derived from an EMBL/GenBank/DDBJ whole genome shotgun (WGS) entry which is preliminary data.</text>
</comment>
<dbReference type="InterPro" id="IPR012337">
    <property type="entry name" value="RNaseH-like_sf"/>
</dbReference>
<protein>
    <recommendedName>
        <fullName evidence="1">Retroviral polymerase SH3-like domain-containing protein</fullName>
    </recommendedName>
</protein>
<gene>
    <name evidence="2" type="ORF">OSB04_002584</name>
</gene>
<proteinExistence type="predicted"/>
<dbReference type="GO" id="GO:0003676">
    <property type="term" value="F:nucleic acid binding"/>
    <property type="evidence" value="ECO:0007669"/>
    <property type="project" value="InterPro"/>
</dbReference>
<organism evidence="2 3">
    <name type="scientific">Centaurea solstitialis</name>
    <name type="common">yellow star-thistle</name>
    <dbReference type="NCBI Taxonomy" id="347529"/>
    <lineage>
        <taxon>Eukaryota</taxon>
        <taxon>Viridiplantae</taxon>
        <taxon>Streptophyta</taxon>
        <taxon>Embryophyta</taxon>
        <taxon>Tracheophyta</taxon>
        <taxon>Spermatophyta</taxon>
        <taxon>Magnoliopsida</taxon>
        <taxon>eudicotyledons</taxon>
        <taxon>Gunneridae</taxon>
        <taxon>Pentapetalae</taxon>
        <taxon>asterids</taxon>
        <taxon>campanulids</taxon>
        <taxon>Asterales</taxon>
        <taxon>Asteraceae</taxon>
        <taxon>Carduoideae</taxon>
        <taxon>Cardueae</taxon>
        <taxon>Centaureinae</taxon>
        <taxon>Centaurea</taxon>
    </lineage>
</organism>
<keyword evidence="3" id="KW-1185">Reference proteome</keyword>
<dbReference type="Pfam" id="PF25597">
    <property type="entry name" value="SH3_retrovirus"/>
    <property type="match status" value="1"/>
</dbReference>
<reference evidence="2" key="1">
    <citation type="submission" date="2023-03" db="EMBL/GenBank/DDBJ databases">
        <title>Chromosome-scale reference genome and RAD-based genetic map of yellow starthistle (Centaurea solstitialis) reveal putative structural variation and QTLs associated with invader traits.</title>
        <authorList>
            <person name="Reatini B."/>
            <person name="Cang F.A."/>
            <person name="Jiang Q."/>
            <person name="Mckibben M.T.W."/>
            <person name="Barker M.S."/>
            <person name="Rieseberg L.H."/>
            <person name="Dlugosch K.M."/>
        </authorList>
    </citation>
    <scope>NUCLEOTIDE SEQUENCE</scope>
    <source>
        <strain evidence="2">CAN-66</strain>
        <tissue evidence="2">Leaf</tissue>
    </source>
</reference>
<evidence type="ECO:0000259" key="1">
    <source>
        <dbReference type="Pfam" id="PF25597"/>
    </source>
</evidence>
<evidence type="ECO:0000313" key="3">
    <source>
        <dbReference type="Proteomes" id="UP001172457"/>
    </source>
</evidence>
<dbReference type="InterPro" id="IPR039537">
    <property type="entry name" value="Retrotran_Ty1/copia-like"/>
</dbReference>
<evidence type="ECO:0000313" key="2">
    <source>
        <dbReference type="EMBL" id="KAJ9566618.1"/>
    </source>
</evidence>
<dbReference type="EMBL" id="JARYMX010000001">
    <property type="protein sequence ID" value="KAJ9566618.1"/>
    <property type="molecule type" value="Genomic_DNA"/>
</dbReference>
<feature type="domain" description="Retroviral polymerase SH3-like" evidence="1">
    <location>
        <begin position="69"/>
        <end position="118"/>
    </location>
</feature>
<sequence>MNDVSERRNRTLLDMIRSMMCRSTLPVSFWGHTLETTAHILNRVPTKSVEKTPYEVWTGKKPKFIRQTTNHKKLKPKSDKCIFVGYPKTTVGYCFYNPTENKVIVAQNGEFLEDKFLSLENTRNDEDLQEVEEDTTLPIVEPVTQQEHVETQPEIVEEVTFADPLGLGKNLIDGGDLNEPTSYGDDVSGNGSEQWLEAMKAEMQSMFWRPWNGKVRKKAKKHENCINSTQ</sequence>
<dbReference type="PANTHER" id="PTHR42648:SF27">
    <property type="entry name" value="RNA-DIRECTED DNA POLYMERASE"/>
    <property type="match status" value="1"/>
</dbReference>